<reference evidence="4 5" key="1">
    <citation type="submission" date="2023-07" db="EMBL/GenBank/DDBJ databases">
        <title>Protaetiibacter sp. nov WY-16 isolated from soil.</title>
        <authorList>
            <person name="Liu B."/>
            <person name="Wan Y."/>
        </authorList>
    </citation>
    <scope>NUCLEOTIDE SEQUENCE [LARGE SCALE GENOMIC DNA]</scope>
    <source>
        <strain evidence="4 5">WY-16</strain>
    </source>
</reference>
<dbReference type="Gene3D" id="3.20.20.140">
    <property type="entry name" value="Metal-dependent hydrolases"/>
    <property type="match status" value="1"/>
</dbReference>
<organism evidence="4 5">
    <name type="scientific">Antiquaquibacter soli</name>
    <dbReference type="NCBI Taxonomy" id="3064523"/>
    <lineage>
        <taxon>Bacteria</taxon>
        <taxon>Bacillati</taxon>
        <taxon>Actinomycetota</taxon>
        <taxon>Actinomycetes</taxon>
        <taxon>Micrococcales</taxon>
        <taxon>Microbacteriaceae</taxon>
        <taxon>Antiquaquibacter</taxon>
    </lineage>
</organism>
<dbReference type="Pfam" id="PF02126">
    <property type="entry name" value="PTE"/>
    <property type="match status" value="1"/>
</dbReference>
<comment type="caution">
    <text evidence="3">Lacks conserved residue(s) required for the propagation of feature annotation.</text>
</comment>
<comment type="similarity">
    <text evidence="3">Belongs to the metallo-dependent hydrolases superfamily. Phosphotriesterase family.</text>
</comment>
<dbReference type="EMBL" id="JAUQUB010000001">
    <property type="protein sequence ID" value="MDO7881565.1"/>
    <property type="molecule type" value="Genomic_DNA"/>
</dbReference>
<gene>
    <name evidence="4" type="ORF">Q5716_04915</name>
</gene>
<dbReference type="PANTHER" id="PTHR10819:SF3">
    <property type="entry name" value="PHOSPHOTRIESTERASE-RELATED PROTEIN"/>
    <property type="match status" value="1"/>
</dbReference>
<sequence length="339" mass="36132">MSGTVRTVRGDIPAAALGTTLVHEHIRMDCSPLLAAHGYSPSEGLGEFDAAIAAECRWNPGAHPDNYRFTEDEPVLDDLLDFAALGGGAVVDATPLDLGRDPGALERMSTDSGLHVVMGTGYYLEATHRSHLPPGDEERAAFEAIVADAARSGPRPGMIGEIGTSDPPTASELAVVRGAARAALETGLPLSIHLHPWSDTAERVMAVVAGTGLAPERVLLNHMTTALARPGQVERALATGAHISFDLCGFDHSLLGAGRWPASDDEVMAETVRLLHGRAADRVMISQDIGVRTRLRRYGGWGYGHLLRHLVPVLRSHGATDDDLDRLLVRTPARWLSLG</sequence>
<evidence type="ECO:0000256" key="3">
    <source>
        <dbReference type="PROSITE-ProRule" id="PRU00679"/>
    </source>
</evidence>
<comment type="caution">
    <text evidence="4">The sequence shown here is derived from an EMBL/GenBank/DDBJ whole genome shotgun (WGS) entry which is preliminary data.</text>
</comment>
<keyword evidence="5" id="KW-1185">Reference proteome</keyword>
<name>A0ABT9BKL4_9MICO</name>
<evidence type="ECO:0000313" key="4">
    <source>
        <dbReference type="EMBL" id="MDO7881565.1"/>
    </source>
</evidence>
<evidence type="ECO:0008006" key="6">
    <source>
        <dbReference type="Google" id="ProtNLM"/>
    </source>
</evidence>
<keyword evidence="2" id="KW-0378">Hydrolase</keyword>
<dbReference type="InterPro" id="IPR032466">
    <property type="entry name" value="Metal_Hydrolase"/>
</dbReference>
<dbReference type="PROSITE" id="PS01322">
    <property type="entry name" value="PHOSPHOTRIESTERASE_1"/>
    <property type="match status" value="1"/>
</dbReference>
<dbReference type="Proteomes" id="UP001241072">
    <property type="component" value="Unassembled WGS sequence"/>
</dbReference>
<proteinExistence type="inferred from homology"/>
<dbReference type="SUPFAM" id="SSF51556">
    <property type="entry name" value="Metallo-dependent hydrolases"/>
    <property type="match status" value="1"/>
</dbReference>
<dbReference type="RefSeq" id="WP_305001973.1">
    <property type="nucleotide sequence ID" value="NZ_JAUQUB010000001.1"/>
</dbReference>
<evidence type="ECO:0000256" key="1">
    <source>
        <dbReference type="ARBA" id="ARBA00022723"/>
    </source>
</evidence>
<keyword evidence="1" id="KW-0479">Metal-binding</keyword>
<dbReference type="PROSITE" id="PS51347">
    <property type="entry name" value="PHOSPHOTRIESTERASE_2"/>
    <property type="match status" value="1"/>
</dbReference>
<protein>
    <recommendedName>
        <fullName evidence="6">Phosphotriesterase-related protein</fullName>
    </recommendedName>
</protein>
<evidence type="ECO:0000313" key="5">
    <source>
        <dbReference type="Proteomes" id="UP001241072"/>
    </source>
</evidence>
<dbReference type="InterPro" id="IPR017947">
    <property type="entry name" value="AryldialkylPase_Zn-BS"/>
</dbReference>
<dbReference type="PANTHER" id="PTHR10819">
    <property type="entry name" value="PHOSPHOTRIESTERASE-RELATED"/>
    <property type="match status" value="1"/>
</dbReference>
<accession>A0ABT9BKL4</accession>
<evidence type="ECO:0000256" key="2">
    <source>
        <dbReference type="ARBA" id="ARBA00022801"/>
    </source>
</evidence>
<dbReference type="InterPro" id="IPR001559">
    <property type="entry name" value="Phosphotriesterase"/>
</dbReference>